<keyword evidence="3" id="KW-1185">Reference proteome</keyword>
<dbReference type="InParanoid" id="A0A0V0QND2"/>
<evidence type="ECO:0000313" key="3">
    <source>
        <dbReference type="Proteomes" id="UP000054937"/>
    </source>
</evidence>
<proteinExistence type="predicted"/>
<feature type="region of interest" description="Disordered" evidence="1">
    <location>
        <begin position="1"/>
        <end position="53"/>
    </location>
</feature>
<protein>
    <submittedName>
        <fullName evidence="2">Uncharacterized protein</fullName>
    </submittedName>
</protein>
<name>A0A0V0QND2_PSEPJ</name>
<feature type="compositionally biased region" description="Low complexity" evidence="1">
    <location>
        <begin position="43"/>
        <end position="53"/>
    </location>
</feature>
<evidence type="ECO:0000256" key="1">
    <source>
        <dbReference type="SAM" id="MobiDB-lite"/>
    </source>
</evidence>
<reference evidence="2 3" key="1">
    <citation type="journal article" date="2015" name="Sci. Rep.">
        <title>Genome of the facultative scuticociliatosis pathogen Pseudocohnilembus persalinus provides insight into its virulence through horizontal gene transfer.</title>
        <authorList>
            <person name="Xiong J."/>
            <person name="Wang G."/>
            <person name="Cheng J."/>
            <person name="Tian M."/>
            <person name="Pan X."/>
            <person name="Warren A."/>
            <person name="Jiang C."/>
            <person name="Yuan D."/>
            <person name="Miao W."/>
        </authorList>
    </citation>
    <scope>NUCLEOTIDE SEQUENCE [LARGE SCALE GENOMIC DNA]</scope>
    <source>
        <strain evidence="2">36N120E</strain>
    </source>
</reference>
<sequence length="265" mass="31090">MSDQEQNKNNHTNEELKNNQNNKQDKDDDYIDQVKIKNTEMINSSNQKNQFSQSINEDNLDHQFDSPLKFQDILQTDDDQDIITKPQNNENQKLNSSDQEEKQQHKSQLNKSSKSEQQQSFSNQKSQVVDQYIDLYPEDKSNLPYQNSNINLGQRSGIAHNSQDFLRSQVLYDKTPIKLRYSDAIQQLTQELQYSNQLSSQNHNKLKSIKVLLSFFMKKLEPSTKSRLTPYQKHVGMKEPGQTNYKNDKLLSSQEMDNFRNIFNM</sequence>
<feature type="compositionally biased region" description="Basic and acidic residues" evidence="1">
    <location>
        <begin position="1"/>
        <end position="17"/>
    </location>
</feature>
<dbReference type="EMBL" id="LDAU01000126">
    <property type="protein sequence ID" value="KRX03732.1"/>
    <property type="molecule type" value="Genomic_DNA"/>
</dbReference>
<comment type="caution">
    <text evidence="2">The sequence shown here is derived from an EMBL/GenBank/DDBJ whole genome shotgun (WGS) entry which is preliminary data.</text>
</comment>
<accession>A0A0V0QND2</accession>
<evidence type="ECO:0000313" key="2">
    <source>
        <dbReference type="EMBL" id="KRX03732.1"/>
    </source>
</evidence>
<feature type="compositionally biased region" description="Polar residues" evidence="1">
    <location>
        <begin position="85"/>
        <end position="97"/>
    </location>
</feature>
<gene>
    <name evidence="2" type="ORF">PPERSA_04240</name>
</gene>
<dbReference type="AlphaFoldDB" id="A0A0V0QND2"/>
<dbReference type="Proteomes" id="UP000054937">
    <property type="component" value="Unassembled WGS sequence"/>
</dbReference>
<feature type="compositionally biased region" description="Low complexity" evidence="1">
    <location>
        <begin position="106"/>
        <end position="125"/>
    </location>
</feature>
<organism evidence="2 3">
    <name type="scientific">Pseudocohnilembus persalinus</name>
    <name type="common">Ciliate</name>
    <dbReference type="NCBI Taxonomy" id="266149"/>
    <lineage>
        <taxon>Eukaryota</taxon>
        <taxon>Sar</taxon>
        <taxon>Alveolata</taxon>
        <taxon>Ciliophora</taxon>
        <taxon>Intramacronucleata</taxon>
        <taxon>Oligohymenophorea</taxon>
        <taxon>Scuticociliatia</taxon>
        <taxon>Philasterida</taxon>
        <taxon>Pseudocohnilembidae</taxon>
        <taxon>Pseudocohnilembus</taxon>
    </lineage>
</organism>
<feature type="region of interest" description="Disordered" evidence="1">
    <location>
        <begin position="83"/>
        <end position="125"/>
    </location>
</feature>